<keyword evidence="3" id="KW-0378">Hydrolase</keyword>
<dbReference type="GO" id="GO:0006508">
    <property type="term" value="P:proteolysis"/>
    <property type="evidence" value="ECO:0007669"/>
    <property type="project" value="UniProtKB-KW"/>
</dbReference>
<dbReference type="InterPro" id="IPR004635">
    <property type="entry name" value="Pept_S49_SppA"/>
</dbReference>
<dbReference type="PANTHER" id="PTHR42987">
    <property type="entry name" value="PEPTIDASE S49"/>
    <property type="match status" value="1"/>
</dbReference>
<dbReference type="AlphaFoldDB" id="A0A1H5W273"/>
<dbReference type="NCBIfam" id="TIGR00706">
    <property type="entry name" value="SppA_dom"/>
    <property type="match status" value="1"/>
</dbReference>
<feature type="domain" description="Peptidase S49" evidence="7">
    <location>
        <begin position="165"/>
        <end position="306"/>
    </location>
</feature>
<dbReference type="GO" id="GO:0008236">
    <property type="term" value="F:serine-type peptidase activity"/>
    <property type="evidence" value="ECO:0007669"/>
    <property type="project" value="UniProtKB-KW"/>
</dbReference>
<reference evidence="8 9" key="1">
    <citation type="submission" date="2016-10" db="EMBL/GenBank/DDBJ databases">
        <authorList>
            <person name="de Groot N.N."/>
        </authorList>
    </citation>
    <scope>NUCLEOTIDE SEQUENCE [LARGE SCALE GENOMIC DNA]</scope>
    <source>
        <strain evidence="8 9">DSM 22012</strain>
    </source>
</reference>
<evidence type="ECO:0000256" key="5">
    <source>
        <dbReference type="SAM" id="MobiDB-lite"/>
    </source>
</evidence>
<evidence type="ECO:0000256" key="6">
    <source>
        <dbReference type="SAM" id="Phobius"/>
    </source>
</evidence>
<evidence type="ECO:0000256" key="2">
    <source>
        <dbReference type="ARBA" id="ARBA00022670"/>
    </source>
</evidence>
<keyword evidence="4" id="KW-0720">Serine protease</keyword>
<dbReference type="InterPro" id="IPR002142">
    <property type="entry name" value="Peptidase_S49"/>
</dbReference>
<evidence type="ECO:0000256" key="4">
    <source>
        <dbReference type="ARBA" id="ARBA00022825"/>
    </source>
</evidence>
<feature type="compositionally biased region" description="Low complexity" evidence="5">
    <location>
        <begin position="12"/>
        <end position="22"/>
    </location>
</feature>
<evidence type="ECO:0000256" key="1">
    <source>
        <dbReference type="ARBA" id="ARBA00008683"/>
    </source>
</evidence>
<accession>A0A1H5W273</accession>
<evidence type="ECO:0000256" key="3">
    <source>
        <dbReference type="ARBA" id="ARBA00022801"/>
    </source>
</evidence>
<dbReference type="RefSeq" id="WP_407657693.1">
    <property type="nucleotide sequence ID" value="NZ_FNVQ01000001.1"/>
</dbReference>
<dbReference type="Pfam" id="PF01343">
    <property type="entry name" value="Peptidase_S49"/>
    <property type="match status" value="1"/>
</dbReference>
<organism evidence="8 9">
    <name type="scientific">Marinobacterium lutimaris</name>
    <dbReference type="NCBI Taxonomy" id="568106"/>
    <lineage>
        <taxon>Bacteria</taxon>
        <taxon>Pseudomonadati</taxon>
        <taxon>Pseudomonadota</taxon>
        <taxon>Gammaproteobacteria</taxon>
        <taxon>Oceanospirillales</taxon>
        <taxon>Oceanospirillaceae</taxon>
        <taxon>Marinobacterium</taxon>
    </lineage>
</organism>
<protein>
    <submittedName>
        <fullName evidence="8">Protease-4</fullName>
    </submittedName>
</protein>
<keyword evidence="9" id="KW-1185">Reference proteome</keyword>
<sequence length="351" mass="38886">MTKNAWGEEGQSPESNSPESNSTAGVESNSPQSRSEQRKETKEWRLIEKMVSGLHVEHRRTRRWGIFFKLLTFTYLFALLGIYFYVQNPNISSVTPEDHVAVVRVDGPIAESEKANADTLVWSLRKAFENEHSKAVLLRINSPGGSPVQSGYVYDEINRLKELHPDKKVYAVISDIGASGAYYIAAAADDIYADKASLVGSIGVVSSSFGFVDLMEKLGVERRMLTAGEHKGLLDPFQPLQSSEREFWQEVLDTTHRQFIEQVEKGRGDRLKKDPDLFSGLVWTGEQALDLGLIDGLGSSSYVAREVVGVDKLVDYSVKQTPLEQIVDRLGVSMAGHLANVLGLNGAVQLR</sequence>
<dbReference type="InterPro" id="IPR047272">
    <property type="entry name" value="S49_SppA_C"/>
</dbReference>
<dbReference type="SUPFAM" id="SSF52096">
    <property type="entry name" value="ClpP/crotonase"/>
    <property type="match status" value="1"/>
</dbReference>
<dbReference type="Proteomes" id="UP000236745">
    <property type="component" value="Unassembled WGS sequence"/>
</dbReference>
<feature type="compositionally biased region" description="Polar residues" evidence="5">
    <location>
        <begin position="23"/>
        <end position="34"/>
    </location>
</feature>
<dbReference type="Gene3D" id="3.90.226.10">
    <property type="entry name" value="2-enoyl-CoA Hydratase, Chain A, domain 1"/>
    <property type="match status" value="1"/>
</dbReference>
<name>A0A1H5W273_9GAMM</name>
<dbReference type="PANTHER" id="PTHR42987:SF8">
    <property type="entry name" value="PROTEINASE"/>
    <property type="match status" value="1"/>
</dbReference>
<keyword evidence="6" id="KW-1133">Transmembrane helix</keyword>
<feature type="region of interest" description="Disordered" evidence="5">
    <location>
        <begin position="1"/>
        <end position="42"/>
    </location>
</feature>
<keyword evidence="6" id="KW-0472">Membrane</keyword>
<proteinExistence type="inferred from homology"/>
<dbReference type="CDD" id="cd07023">
    <property type="entry name" value="S49_Sppa_N_C"/>
    <property type="match status" value="1"/>
</dbReference>
<keyword evidence="6" id="KW-0812">Transmembrane</keyword>
<keyword evidence="2 8" id="KW-0645">Protease</keyword>
<evidence type="ECO:0000259" key="7">
    <source>
        <dbReference type="Pfam" id="PF01343"/>
    </source>
</evidence>
<comment type="similarity">
    <text evidence="1">Belongs to the peptidase S49 family.</text>
</comment>
<feature type="transmembrane region" description="Helical" evidence="6">
    <location>
        <begin position="66"/>
        <end position="86"/>
    </location>
</feature>
<evidence type="ECO:0000313" key="9">
    <source>
        <dbReference type="Proteomes" id="UP000236745"/>
    </source>
</evidence>
<dbReference type="EMBL" id="FNVQ01000001">
    <property type="protein sequence ID" value="SEF93336.1"/>
    <property type="molecule type" value="Genomic_DNA"/>
</dbReference>
<dbReference type="InterPro" id="IPR029045">
    <property type="entry name" value="ClpP/crotonase-like_dom_sf"/>
</dbReference>
<evidence type="ECO:0000313" key="8">
    <source>
        <dbReference type="EMBL" id="SEF93336.1"/>
    </source>
</evidence>
<gene>
    <name evidence="8" type="ORF">SAMN05444390_101914</name>
</gene>
<dbReference type="Gene3D" id="6.20.330.10">
    <property type="match status" value="1"/>
</dbReference>